<name>A0A1V9YA66_ACHHY</name>
<sequence>MDENDALRAALHQQVDFAHSLVRVVSKRPRSLYSTSPVEGWRLLMLPMSIPDREAAMHAITERELEQLHGAYVTAGLIDPTTEFQRNEARYENGGLVVDTTAFLHLPCPFDIAVRAGWDVIRGVSDVKPVIGIYQTLADVDGDTAYFSSLHKPIGAERRLVVKRFFRPHVVSYVARSIAADELFPLDPALAVMDEVAWAQVVEDPETGAVTLKYCQKVHPPLAIFAAAEGPVTMHLMLLFQKITKSYERAIRAQIQKYMAEL</sequence>
<comment type="caution">
    <text evidence="1">The sequence shown here is derived from an EMBL/GenBank/DDBJ whole genome shotgun (WGS) entry which is preliminary data.</text>
</comment>
<dbReference type="Proteomes" id="UP000243579">
    <property type="component" value="Unassembled WGS sequence"/>
</dbReference>
<proteinExistence type="predicted"/>
<accession>A0A1V9YA66</accession>
<reference evidence="1 2" key="1">
    <citation type="journal article" date="2014" name="Genome Biol. Evol.">
        <title>The secreted proteins of Achlya hypogyna and Thraustotheca clavata identify the ancestral oomycete secretome and reveal gene acquisitions by horizontal gene transfer.</title>
        <authorList>
            <person name="Misner I."/>
            <person name="Blouin N."/>
            <person name="Leonard G."/>
            <person name="Richards T.A."/>
            <person name="Lane C.E."/>
        </authorList>
    </citation>
    <scope>NUCLEOTIDE SEQUENCE [LARGE SCALE GENOMIC DNA]</scope>
    <source>
        <strain evidence="1 2">ATCC 48635</strain>
    </source>
</reference>
<dbReference type="AlphaFoldDB" id="A0A1V9YA66"/>
<organism evidence="1 2">
    <name type="scientific">Achlya hypogyna</name>
    <name type="common">Oomycete</name>
    <name type="synonym">Protoachlya hypogyna</name>
    <dbReference type="NCBI Taxonomy" id="1202772"/>
    <lineage>
        <taxon>Eukaryota</taxon>
        <taxon>Sar</taxon>
        <taxon>Stramenopiles</taxon>
        <taxon>Oomycota</taxon>
        <taxon>Saprolegniomycetes</taxon>
        <taxon>Saprolegniales</taxon>
        <taxon>Achlyaceae</taxon>
        <taxon>Achlya</taxon>
    </lineage>
</organism>
<keyword evidence="2" id="KW-1185">Reference proteome</keyword>
<evidence type="ECO:0000313" key="2">
    <source>
        <dbReference type="Proteomes" id="UP000243579"/>
    </source>
</evidence>
<protein>
    <recommendedName>
        <fullName evidence="3">START domain-containing protein</fullName>
    </recommendedName>
</protein>
<evidence type="ECO:0008006" key="3">
    <source>
        <dbReference type="Google" id="ProtNLM"/>
    </source>
</evidence>
<dbReference type="OrthoDB" id="66005at2759"/>
<dbReference type="EMBL" id="JNBR01002429">
    <property type="protein sequence ID" value="OQR82623.1"/>
    <property type="molecule type" value="Genomic_DNA"/>
</dbReference>
<gene>
    <name evidence="1" type="ORF">ACHHYP_15702</name>
</gene>
<evidence type="ECO:0000313" key="1">
    <source>
        <dbReference type="EMBL" id="OQR82623.1"/>
    </source>
</evidence>